<dbReference type="AlphaFoldDB" id="Q7MRJ5"/>
<proteinExistence type="predicted"/>
<accession>Q7MRJ5</accession>
<dbReference type="InterPro" id="IPR004209">
    <property type="entry name" value="FTR_bsu"/>
</dbReference>
<organism evidence="2">
    <name type="scientific">Wolinella succinogenes (strain ATCC 29543 / DSM 1740 / CCUG 13145 / JCM 31913 / LMG 7466 / NCTC 11488 / FDC 602W)</name>
    <name type="common">Vibrio succinogenes</name>
    <dbReference type="NCBI Taxonomy" id="273121"/>
    <lineage>
        <taxon>Bacteria</taxon>
        <taxon>Pseudomonadati</taxon>
        <taxon>Campylobacterota</taxon>
        <taxon>Epsilonproteobacteria</taxon>
        <taxon>Campylobacterales</taxon>
        <taxon>Helicobacteraceae</taxon>
        <taxon>Wolinella</taxon>
    </lineage>
</organism>
<dbReference type="EMBL" id="BX571660">
    <property type="protein sequence ID" value="CAE10374.1"/>
    <property type="molecule type" value="Genomic_DNA"/>
</dbReference>
<evidence type="ECO:0000313" key="1">
    <source>
        <dbReference type="EMBL" id="CAE10374.1"/>
    </source>
</evidence>
<name>Q7MRJ5_WOLSU</name>
<evidence type="ECO:0000313" key="2">
    <source>
        <dbReference type="Proteomes" id="UP000000422"/>
    </source>
</evidence>
<dbReference type="Pfam" id="PF02943">
    <property type="entry name" value="FeThRed_B"/>
    <property type="match status" value="1"/>
</dbReference>
<dbReference type="KEGG" id="wsu:WS1296"/>
<dbReference type="GO" id="GO:0016730">
    <property type="term" value="F:oxidoreductase activity, acting on iron-sulfur proteins as donors"/>
    <property type="evidence" value="ECO:0007669"/>
    <property type="project" value="InterPro"/>
</dbReference>
<dbReference type="HOGENOM" id="CLU_169701_1_0_7"/>
<sequence length="103" mass="11865">MNSPEFLSELQKTKQFTDKVIQQFGFFYNPDSEVNESIQLGLTRHKMLHGKRYCPCFFVTHTKEDRLCPCKPALAHEIPHEGHCHCGIYCSKEFIEASLSSKA</sequence>
<dbReference type="Proteomes" id="UP000000422">
    <property type="component" value="Chromosome"/>
</dbReference>
<dbReference type="SUPFAM" id="SSF57662">
    <property type="entry name" value="Ferredoxin thioredoxin reductase (FTR), catalytic beta chain"/>
    <property type="match status" value="1"/>
</dbReference>
<dbReference type="Gene3D" id="3.90.460.10">
    <property type="entry name" value="Ferredoxin thioredoxin reductase catalytic beta subunit"/>
    <property type="match status" value="1"/>
</dbReference>
<protein>
    <submittedName>
        <fullName evidence="1">Uncharacterized protein</fullName>
    </submittedName>
</protein>
<dbReference type="eggNOG" id="COG4802">
    <property type="taxonomic scope" value="Bacteria"/>
</dbReference>
<reference evidence="1 2" key="1">
    <citation type="journal article" date="2003" name="Proc. Natl. Acad. Sci. U.S.A.">
        <title>Complete genome sequence and analysis of Wolinella succinogenes.</title>
        <authorList>
            <person name="Baar C."/>
            <person name="Eppinger M."/>
            <person name="Raddatz G."/>
            <person name="Simon JM."/>
            <person name="Lanz C."/>
            <person name="Klimmek O."/>
            <person name="Nandakumar R."/>
            <person name="Gross R."/>
            <person name="Rosinus A."/>
            <person name="Keller H."/>
            <person name="Jagtap P."/>
            <person name="Linke B."/>
            <person name="Meyer F."/>
            <person name="Lederer H."/>
            <person name="Schuster S.C."/>
        </authorList>
    </citation>
    <scope>NUCLEOTIDE SEQUENCE [LARGE SCALE GENOMIC DNA]</scope>
    <source>
        <strain evidence="2">ATCC 29543 / DSM 1740 / CCUG 13145 / JCM 31913 / LMG 7466 / NCTC 11488 / FDC 602W</strain>
    </source>
</reference>
<dbReference type="STRING" id="273121.WS1296"/>
<keyword evidence="2" id="KW-1185">Reference proteome</keyword>
<dbReference type="InterPro" id="IPR036644">
    <property type="entry name" value="FTR_bsu_sf"/>
</dbReference>
<gene>
    <name evidence="1" type="ordered locus">WS1296</name>
</gene>